<evidence type="ECO:0000256" key="5">
    <source>
        <dbReference type="ARBA" id="ARBA00022989"/>
    </source>
</evidence>
<organism evidence="10 11">
    <name type="scientific">Erythrobacter crassostreae</name>
    <dbReference type="NCBI Taxonomy" id="2828328"/>
    <lineage>
        <taxon>Bacteria</taxon>
        <taxon>Pseudomonadati</taxon>
        <taxon>Pseudomonadota</taxon>
        <taxon>Alphaproteobacteria</taxon>
        <taxon>Sphingomonadales</taxon>
        <taxon>Erythrobacteraceae</taxon>
        <taxon>Erythrobacter/Porphyrobacter group</taxon>
        <taxon>Erythrobacter</taxon>
    </lineage>
</organism>
<keyword evidence="7 8" id="KW-0472">Membrane</keyword>
<dbReference type="GO" id="GO:0051607">
    <property type="term" value="P:defense response to virus"/>
    <property type="evidence" value="ECO:0007669"/>
    <property type="project" value="UniProtKB-KW"/>
</dbReference>
<dbReference type="Proteomes" id="UP001138681">
    <property type="component" value="Unassembled WGS sequence"/>
</dbReference>
<evidence type="ECO:0000313" key="10">
    <source>
        <dbReference type="EMBL" id="MBV7258390.1"/>
    </source>
</evidence>
<dbReference type="RefSeq" id="WP_218403716.1">
    <property type="nucleotide sequence ID" value="NZ_JAGSPC010000001.1"/>
</dbReference>
<comment type="caution">
    <text evidence="10">The sequence shown here is derived from an EMBL/GenBank/DDBJ whole genome shotgun (WGS) entry which is preliminary data.</text>
</comment>
<evidence type="ECO:0000259" key="9">
    <source>
        <dbReference type="Pfam" id="PF18967"/>
    </source>
</evidence>
<evidence type="ECO:0000256" key="3">
    <source>
        <dbReference type="ARBA" id="ARBA00022692"/>
    </source>
</evidence>
<evidence type="ECO:0000313" key="11">
    <source>
        <dbReference type="Proteomes" id="UP001138681"/>
    </source>
</evidence>
<dbReference type="Pfam" id="PF18967">
    <property type="entry name" value="PycTM"/>
    <property type="match status" value="1"/>
</dbReference>
<feature type="domain" description="Pycsar effector protein" evidence="9">
    <location>
        <begin position="17"/>
        <end position="165"/>
    </location>
</feature>
<dbReference type="GO" id="GO:0000166">
    <property type="term" value="F:nucleotide binding"/>
    <property type="evidence" value="ECO:0007669"/>
    <property type="project" value="UniProtKB-KW"/>
</dbReference>
<feature type="transmembrane region" description="Helical" evidence="8">
    <location>
        <begin position="36"/>
        <end position="55"/>
    </location>
</feature>
<dbReference type="AlphaFoldDB" id="A0A9X1F130"/>
<comment type="subcellular location">
    <subcellularLocation>
        <location evidence="1">Cell membrane</location>
    </subcellularLocation>
</comment>
<dbReference type="EMBL" id="JAGSPC010000001">
    <property type="protein sequence ID" value="MBV7258390.1"/>
    <property type="molecule type" value="Genomic_DNA"/>
</dbReference>
<keyword evidence="4" id="KW-0547">Nucleotide-binding</keyword>
<keyword evidence="11" id="KW-1185">Reference proteome</keyword>
<gene>
    <name evidence="10" type="ORF">KCG46_02230</name>
</gene>
<evidence type="ECO:0000256" key="2">
    <source>
        <dbReference type="ARBA" id="ARBA00022475"/>
    </source>
</evidence>
<dbReference type="InterPro" id="IPR043760">
    <property type="entry name" value="PycTM_dom"/>
</dbReference>
<accession>A0A9X1F130</accession>
<evidence type="ECO:0000256" key="7">
    <source>
        <dbReference type="ARBA" id="ARBA00023136"/>
    </source>
</evidence>
<evidence type="ECO:0000256" key="6">
    <source>
        <dbReference type="ARBA" id="ARBA00023118"/>
    </source>
</evidence>
<sequence length="175" mass="19745">MEEHDIPIAFSDNAIHLARTAQLNTLTLSQMADQKANILIGATFVVFSLSVTRLLGSEITLATVCLALTAFVSSLFAVLSVLPSTGRIPRDDPNFNILFFGHFTGMDEEEWKRRLLNDFGDDEAVFRAMLRDIYQNGQVLYGKKYRYLAYAYRIFLTGLFITMVVYASEYAASLY</sequence>
<proteinExistence type="predicted"/>
<feature type="transmembrane region" description="Helical" evidence="8">
    <location>
        <begin position="150"/>
        <end position="168"/>
    </location>
</feature>
<reference evidence="10" key="1">
    <citation type="submission" date="2021-04" db="EMBL/GenBank/DDBJ databases">
        <authorList>
            <person name="Pira H."/>
            <person name="Risdian C."/>
            <person name="Wink J."/>
        </authorList>
    </citation>
    <scope>NUCLEOTIDE SEQUENCE</scope>
    <source>
        <strain evidence="10">WH158</strain>
    </source>
</reference>
<dbReference type="GO" id="GO:0005886">
    <property type="term" value="C:plasma membrane"/>
    <property type="evidence" value="ECO:0007669"/>
    <property type="project" value="UniProtKB-SubCell"/>
</dbReference>
<keyword evidence="3 8" id="KW-0812">Transmembrane</keyword>
<protein>
    <recommendedName>
        <fullName evidence="9">Pycsar effector protein domain-containing protein</fullName>
    </recommendedName>
</protein>
<evidence type="ECO:0000256" key="4">
    <source>
        <dbReference type="ARBA" id="ARBA00022741"/>
    </source>
</evidence>
<evidence type="ECO:0000256" key="1">
    <source>
        <dbReference type="ARBA" id="ARBA00004236"/>
    </source>
</evidence>
<keyword evidence="2" id="KW-1003">Cell membrane</keyword>
<keyword evidence="5 8" id="KW-1133">Transmembrane helix</keyword>
<name>A0A9X1F130_9SPHN</name>
<evidence type="ECO:0000256" key="8">
    <source>
        <dbReference type="SAM" id="Phobius"/>
    </source>
</evidence>
<keyword evidence="6" id="KW-0051">Antiviral defense</keyword>
<feature type="transmembrane region" description="Helical" evidence="8">
    <location>
        <begin position="61"/>
        <end position="82"/>
    </location>
</feature>